<organism evidence="1">
    <name type="scientific">viral metagenome</name>
    <dbReference type="NCBI Taxonomy" id="1070528"/>
    <lineage>
        <taxon>unclassified sequences</taxon>
        <taxon>metagenomes</taxon>
        <taxon>organismal metagenomes</taxon>
    </lineage>
</organism>
<name>A0A6C0EMI7_9ZZZZ</name>
<protein>
    <submittedName>
        <fullName evidence="1">Uncharacterized protein</fullName>
    </submittedName>
</protein>
<dbReference type="EMBL" id="MN738883">
    <property type="protein sequence ID" value="QHT29851.1"/>
    <property type="molecule type" value="Genomic_DNA"/>
</dbReference>
<dbReference type="AlphaFoldDB" id="A0A6C0EMI7"/>
<sequence length="167" mass="18335">MSLLSSVDVSFVTPTPSLATPLPPVIHHHHYYVYPPIATPTATPTAAPTARPTDLSGYWPVDHIPDASGHLVHPVHPVHPPSFVDLSGHVHSPLMMIPGWDASYAFHMPSWDVSCVIFDVSNAAFQFHSVLQVWTPHPALVPGQVEPATPRIRRKYTLACDFDDMTP</sequence>
<evidence type="ECO:0000313" key="1">
    <source>
        <dbReference type="EMBL" id="QHT29851.1"/>
    </source>
</evidence>
<proteinExistence type="predicted"/>
<reference evidence="1" key="1">
    <citation type="journal article" date="2020" name="Nature">
        <title>Giant virus diversity and host interactions through global metagenomics.</title>
        <authorList>
            <person name="Schulz F."/>
            <person name="Roux S."/>
            <person name="Paez-Espino D."/>
            <person name="Jungbluth S."/>
            <person name="Walsh D.A."/>
            <person name="Denef V.J."/>
            <person name="McMahon K.D."/>
            <person name="Konstantinidis K.T."/>
            <person name="Eloe-Fadrosh E.A."/>
            <person name="Kyrpides N.C."/>
            <person name="Woyke T."/>
        </authorList>
    </citation>
    <scope>NUCLEOTIDE SEQUENCE</scope>
    <source>
        <strain evidence="1">GVMAG-M-3300009068-24</strain>
    </source>
</reference>
<accession>A0A6C0EMI7</accession>